<protein>
    <submittedName>
        <fullName evidence="1">Uncharacterized protein</fullName>
    </submittedName>
</protein>
<dbReference type="KEGG" id="bcv:Bcav_4139"/>
<sequence>MTVSFVPEQTDASMSDGERLTWGFLLTDEDGRWLVFDAGAG</sequence>
<dbReference type="AlphaFoldDB" id="C5C621"/>
<dbReference type="EMBL" id="CP001618">
    <property type="protein sequence ID" value="ACQ82379.1"/>
    <property type="molecule type" value="Genomic_DNA"/>
</dbReference>
<dbReference type="STRING" id="471853.Bcav_4139"/>
<name>C5C621_BEUC1</name>
<proteinExistence type="predicted"/>
<evidence type="ECO:0000313" key="1">
    <source>
        <dbReference type="EMBL" id="ACQ82379.1"/>
    </source>
</evidence>
<organism evidence="1 2">
    <name type="scientific">Beutenbergia cavernae (strain ATCC BAA-8 / DSM 12333 / CCUG 43141 / JCM 11478 / NBRC 16432 / NCIMB 13614 / HKI 0122)</name>
    <dbReference type="NCBI Taxonomy" id="471853"/>
    <lineage>
        <taxon>Bacteria</taxon>
        <taxon>Bacillati</taxon>
        <taxon>Actinomycetota</taxon>
        <taxon>Actinomycetes</taxon>
        <taxon>Micrococcales</taxon>
        <taxon>Beutenbergiaceae</taxon>
        <taxon>Beutenbergia</taxon>
    </lineage>
</organism>
<evidence type="ECO:0000313" key="2">
    <source>
        <dbReference type="Proteomes" id="UP000007962"/>
    </source>
</evidence>
<reference evidence="1 2" key="1">
    <citation type="journal article" date="2009" name="Stand. Genomic Sci.">
        <title>Complete genome sequence of Beutenbergia cavernae type strain (HKI 0122).</title>
        <authorList>
            <person name="Land M."/>
            <person name="Pukall R."/>
            <person name="Abt B."/>
            <person name="Goker M."/>
            <person name="Rohde M."/>
            <person name="Glavina Del Rio T."/>
            <person name="Tice H."/>
            <person name="Copeland A."/>
            <person name="Cheng J.F."/>
            <person name="Lucas S."/>
            <person name="Chen F."/>
            <person name="Nolan M."/>
            <person name="Bruce D."/>
            <person name="Goodwin L."/>
            <person name="Pitluck S."/>
            <person name="Ivanova N."/>
            <person name="Mavromatis K."/>
            <person name="Ovchinnikova G."/>
            <person name="Pati A."/>
            <person name="Chen A."/>
            <person name="Palaniappan K."/>
            <person name="Hauser L."/>
            <person name="Chang Y.J."/>
            <person name="Jefferies C.C."/>
            <person name="Saunders E."/>
            <person name="Brettin T."/>
            <person name="Detter J.C."/>
            <person name="Han C."/>
            <person name="Chain P."/>
            <person name="Bristow J."/>
            <person name="Eisen J.A."/>
            <person name="Markowitz V."/>
            <person name="Hugenholtz P."/>
            <person name="Kyrpides N.C."/>
            <person name="Klenk H.P."/>
            <person name="Lapidus A."/>
        </authorList>
    </citation>
    <scope>NUCLEOTIDE SEQUENCE [LARGE SCALE GENOMIC DNA]</scope>
    <source>
        <strain evidence="2">ATCC BAA-8 / DSM 12333 / NBRC 16432</strain>
    </source>
</reference>
<keyword evidence="2" id="KW-1185">Reference proteome</keyword>
<dbReference type="HOGENOM" id="CLU_3266347_0_0_11"/>
<gene>
    <name evidence="1" type="ordered locus">Bcav_4139</name>
</gene>
<dbReference type="Proteomes" id="UP000007962">
    <property type="component" value="Chromosome"/>
</dbReference>
<accession>C5C621</accession>